<proteinExistence type="predicted"/>
<organism evidence="3 4">
    <name type="scientific">Caballeronia mineralivorans PML1(12)</name>
    <dbReference type="NCBI Taxonomy" id="908627"/>
    <lineage>
        <taxon>Bacteria</taxon>
        <taxon>Pseudomonadati</taxon>
        <taxon>Pseudomonadota</taxon>
        <taxon>Betaproteobacteria</taxon>
        <taxon>Burkholderiales</taxon>
        <taxon>Burkholderiaceae</taxon>
        <taxon>Caballeronia</taxon>
    </lineage>
</organism>
<evidence type="ECO:0000256" key="1">
    <source>
        <dbReference type="SAM" id="SignalP"/>
    </source>
</evidence>
<dbReference type="Pfam" id="PF08450">
    <property type="entry name" value="SGL"/>
    <property type="match status" value="1"/>
</dbReference>
<feature type="signal peptide" evidence="1">
    <location>
        <begin position="1"/>
        <end position="24"/>
    </location>
</feature>
<accession>A0A0J1FYX7</accession>
<dbReference type="Proteomes" id="UP000035963">
    <property type="component" value="Unassembled WGS sequence"/>
</dbReference>
<protein>
    <submittedName>
        <fullName evidence="3">SMP-30/gluconolaconase/LRE-like region family protein</fullName>
    </submittedName>
</protein>
<name>A0A0J1FYX7_9BURK</name>
<dbReference type="InterPro" id="IPR013658">
    <property type="entry name" value="SGL"/>
</dbReference>
<dbReference type="PATRIC" id="fig|908627.4.peg.3636"/>
<dbReference type="Gene3D" id="2.120.10.30">
    <property type="entry name" value="TolB, C-terminal domain"/>
    <property type="match status" value="1"/>
</dbReference>
<reference evidence="3 4" key="1">
    <citation type="journal article" date="2015" name="Genome Announc.">
        <title>Draft Genome Sequence of Burkholderia sp. Strain PML1(12), an Ectomycorrhizosphere-Inhabiting Bacterium with Effective Mineral-Weathering Ability.</title>
        <authorList>
            <person name="Uroz S."/>
            <person name="Oger P."/>
        </authorList>
    </citation>
    <scope>NUCLEOTIDE SEQUENCE [LARGE SCALE GENOMIC DNA]</scope>
    <source>
        <strain evidence="4">PML1(12)</strain>
    </source>
</reference>
<evidence type="ECO:0000313" key="3">
    <source>
        <dbReference type="EMBL" id="KLU25158.1"/>
    </source>
</evidence>
<dbReference type="InterPro" id="IPR011042">
    <property type="entry name" value="6-blade_b-propeller_TolB-like"/>
</dbReference>
<evidence type="ECO:0000313" key="4">
    <source>
        <dbReference type="Proteomes" id="UP000035963"/>
    </source>
</evidence>
<keyword evidence="4" id="KW-1185">Reference proteome</keyword>
<feature type="domain" description="SMP-30/Gluconolactonase/LRE-like region" evidence="2">
    <location>
        <begin position="148"/>
        <end position="228"/>
    </location>
</feature>
<sequence length="638" mass="67843">MMKRIHVTFLAALLIATFAPECLAQYTTDWVANTFGTNATRVGNVARSMWVAPEGVIYTASMWDENEGRVAIYQNGQSTGSIGGHGDFQGGAITGNATSIFAALAFTTTYGSGTVGRYNRTSQSRDLLISVSATTTEQRADVITGLATSGSLLYASDFPGNRVRVYTTDGTWRQDINVSGPGVLAVDSAGNIWVAQKSAGTILEFNPAGAPLNTIQMSATSRPSALYFDAATGYLMIGDEGPDMNIKIYNISSTPFLVSTFGIQGGYLDTTAGIKGQVGDKRFTRVAGVGKDTAGNLYVLNNPWGGSWDLGRDGGTDIHSYNSSGTLQWKLQSLNFEGSAAPDSGTDGAYFYGGTNIYTGTAGGTFVANTVDPIDYPSDPRININDRSRDEHFGQLASVGGNRILVASGQNPDTFYFFHFNAANGYIAIPDATIPGTAFNTTAPVRDGFCLDSKGDVWAGLDKTNAIWHYPLTGFDGNGKPTWGAGIATPIPSTITPLSRIIYLPDSDTMILAQGLSGSSGWTSIGTRVEVYHGWLAGNTTAPNPVINLTSANPKSITAAGNYLFVGYVHTVPNIDAFNLNTGSLDTTLTNSSPSTVYVGNDVDSMYGLRSYRRSTGEYVVTKDNYNGTSIIIYRWTP</sequence>
<gene>
    <name evidence="3" type="ORF">EOS_16265</name>
</gene>
<evidence type="ECO:0000259" key="2">
    <source>
        <dbReference type="Pfam" id="PF08450"/>
    </source>
</evidence>
<keyword evidence="1" id="KW-0732">Signal</keyword>
<feature type="chain" id="PRO_5005251154" evidence="1">
    <location>
        <begin position="25"/>
        <end position="638"/>
    </location>
</feature>
<dbReference type="OrthoDB" id="608729at2"/>
<dbReference type="EMBL" id="AEJF01000104">
    <property type="protein sequence ID" value="KLU25158.1"/>
    <property type="molecule type" value="Genomic_DNA"/>
</dbReference>
<dbReference type="SUPFAM" id="SSF63829">
    <property type="entry name" value="Calcium-dependent phosphotriesterase"/>
    <property type="match status" value="1"/>
</dbReference>
<dbReference type="AlphaFoldDB" id="A0A0J1FYX7"/>
<comment type="caution">
    <text evidence="3">The sequence shown here is derived from an EMBL/GenBank/DDBJ whole genome shotgun (WGS) entry which is preliminary data.</text>
</comment>